<dbReference type="AlphaFoldDB" id="A0AAF0ZSK4"/>
<evidence type="ECO:0000313" key="1">
    <source>
        <dbReference type="EMBL" id="WMV50672.1"/>
    </source>
</evidence>
<keyword evidence="2" id="KW-1185">Reference proteome</keyword>
<proteinExistence type="predicted"/>
<accession>A0AAF0ZSK4</accession>
<gene>
    <name evidence="1" type="ORF">MTR67_044057</name>
</gene>
<reference evidence="1" key="1">
    <citation type="submission" date="2023-08" db="EMBL/GenBank/DDBJ databases">
        <title>A de novo genome assembly of Solanum verrucosum Schlechtendal, a Mexican diploid species geographically isolated from the other diploid A-genome species in potato relatives.</title>
        <authorList>
            <person name="Hosaka K."/>
        </authorList>
    </citation>
    <scope>NUCLEOTIDE SEQUENCE</scope>
    <source>
        <tissue evidence="1">Young leaves</tissue>
    </source>
</reference>
<sequence length="29" mass="3416">MLDAFFVDIFCLANMKVYSHNGIYVLYNN</sequence>
<dbReference type="EMBL" id="CP133621">
    <property type="protein sequence ID" value="WMV50672.1"/>
    <property type="molecule type" value="Genomic_DNA"/>
</dbReference>
<organism evidence="1 2">
    <name type="scientific">Solanum verrucosum</name>
    <dbReference type="NCBI Taxonomy" id="315347"/>
    <lineage>
        <taxon>Eukaryota</taxon>
        <taxon>Viridiplantae</taxon>
        <taxon>Streptophyta</taxon>
        <taxon>Embryophyta</taxon>
        <taxon>Tracheophyta</taxon>
        <taxon>Spermatophyta</taxon>
        <taxon>Magnoliopsida</taxon>
        <taxon>eudicotyledons</taxon>
        <taxon>Gunneridae</taxon>
        <taxon>Pentapetalae</taxon>
        <taxon>asterids</taxon>
        <taxon>lamiids</taxon>
        <taxon>Solanales</taxon>
        <taxon>Solanaceae</taxon>
        <taxon>Solanoideae</taxon>
        <taxon>Solaneae</taxon>
        <taxon>Solanum</taxon>
    </lineage>
</organism>
<dbReference type="Proteomes" id="UP001234989">
    <property type="component" value="Chromosome 10"/>
</dbReference>
<protein>
    <submittedName>
        <fullName evidence="1">Uncharacterized protein</fullName>
    </submittedName>
</protein>
<name>A0AAF0ZSK4_SOLVR</name>
<evidence type="ECO:0000313" key="2">
    <source>
        <dbReference type="Proteomes" id="UP001234989"/>
    </source>
</evidence>